<evidence type="ECO:0000313" key="2">
    <source>
        <dbReference type="EMBL" id="MBU9711389.1"/>
    </source>
</evidence>
<evidence type="ECO:0000313" key="3">
    <source>
        <dbReference type="Proteomes" id="UP000784880"/>
    </source>
</evidence>
<organism evidence="2 3">
    <name type="scientific">Evansella tamaricis</name>
    <dbReference type="NCBI Taxonomy" id="2069301"/>
    <lineage>
        <taxon>Bacteria</taxon>
        <taxon>Bacillati</taxon>
        <taxon>Bacillota</taxon>
        <taxon>Bacilli</taxon>
        <taxon>Bacillales</taxon>
        <taxon>Bacillaceae</taxon>
        <taxon>Evansella</taxon>
    </lineage>
</organism>
<keyword evidence="3" id="KW-1185">Reference proteome</keyword>
<name>A0ABS6JCI5_9BACI</name>
<comment type="caution">
    <text evidence="2">The sequence shown here is derived from an EMBL/GenBank/DDBJ whole genome shotgun (WGS) entry which is preliminary data.</text>
</comment>
<evidence type="ECO:0000259" key="1">
    <source>
        <dbReference type="Pfam" id="PF00085"/>
    </source>
</evidence>
<dbReference type="Proteomes" id="UP000784880">
    <property type="component" value="Unassembled WGS sequence"/>
</dbReference>
<accession>A0ABS6JCI5</accession>
<proteinExistence type="predicted"/>
<reference evidence="2 3" key="1">
    <citation type="submission" date="2021-06" db="EMBL/GenBank/DDBJ databases">
        <title>Bacillus sp. RD4P76, an endophyte from a halophyte.</title>
        <authorList>
            <person name="Sun J.-Q."/>
        </authorList>
    </citation>
    <scope>NUCLEOTIDE SEQUENCE [LARGE SCALE GENOMIC DNA]</scope>
    <source>
        <strain evidence="2 3">CGMCC 1.15917</strain>
    </source>
</reference>
<sequence length="158" mass="17960">MKKIIVFALIIIFIFGALAFITSYQSKQQSEGNPFGKTSLDPETIKQLDDPNYQNIILPDELASLMGAGESVTVYFYSPRCEYCLVATPRIVSAAEKLGVDVKLFNVLEFEEGWRDYNIEGTPTLIHYENGQEVEPRMVGPYEEEVYEQFFQQIVLGN</sequence>
<dbReference type="InterPro" id="IPR013766">
    <property type="entry name" value="Thioredoxin_domain"/>
</dbReference>
<gene>
    <name evidence="2" type="ORF">KS419_06560</name>
</gene>
<dbReference type="RefSeq" id="WP_217065269.1">
    <property type="nucleotide sequence ID" value="NZ_JAHQCS010000070.1"/>
</dbReference>
<feature type="domain" description="Thioredoxin" evidence="1">
    <location>
        <begin position="69"/>
        <end position="148"/>
    </location>
</feature>
<dbReference type="CDD" id="cd02947">
    <property type="entry name" value="TRX_family"/>
    <property type="match status" value="1"/>
</dbReference>
<dbReference type="EMBL" id="JAHQCS010000070">
    <property type="protein sequence ID" value="MBU9711389.1"/>
    <property type="molecule type" value="Genomic_DNA"/>
</dbReference>
<dbReference type="Pfam" id="PF00085">
    <property type="entry name" value="Thioredoxin"/>
    <property type="match status" value="1"/>
</dbReference>
<protein>
    <submittedName>
        <fullName evidence="2">Thioredoxin family protein</fullName>
    </submittedName>
</protein>